<gene>
    <name evidence="1" type="ORF">POPTR_008G170000</name>
</gene>
<dbReference type="AlphaFoldDB" id="A0A2K1ZIN4"/>
<dbReference type="Proteomes" id="UP000006729">
    <property type="component" value="Chromosome 8"/>
</dbReference>
<dbReference type="InParanoid" id="A0A2K1ZIN4"/>
<dbReference type="EMBL" id="CM009297">
    <property type="protein sequence ID" value="PNT25138.1"/>
    <property type="molecule type" value="Genomic_DNA"/>
</dbReference>
<accession>A0A2K1ZIN4</accession>
<evidence type="ECO:0000313" key="2">
    <source>
        <dbReference type="Proteomes" id="UP000006729"/>
    </source>
</evidence>
<organism evidence="1 2">
    <name type="scientific">Populus trichocarpa</name>
    <name type="common">Western balsam poplar</name>
    <name type="synonym">Populus balsamifera subsp. trichocarpa</name>
    <dbReference type="NCBI Taxonomy" id="3694"/>
    <lineage>
        <taxon>Eukaryota</taxon>
        <taxon>Viridiplantae</taxon>
        <taxon>Streptophyta</taxon>
        <taxon>Embryophyta</taxon>
        <taxon>Tracheophyta</taxon>
        <taxon>Spermatophyta</taxon>
        <taxon>Magnoliopsida</taxon>
        <taxon>eudicotyledons</taxon>
        <taxon>Gunneridae</taxon>
        <taxon>Pentapetalae</taxon>
        <taxon>rosids</taxon>
        <taxon>fabids</taxon>
        <taxon>Malpighiales</taxon>
        <taxon>Salicaceae</taxon>
        <taxon>Saliceae</taxon>
        <taxon>Populus</taxon>
    </lineage>
</organism>
<reference evidence="1 2" key="1">
    <citation type="journal article" date="2006" name="Science">
        <title>The genome of black cottonwood, Populus trichocarpa (Torr. &amp; Gray).</title>
        <authorList>
            <person name="Tuskan G.A."/>
            <person name="Difazio S."/>
            <person name="Jansson S."/>
            <person name="Bohlmann J."/>
            <person name="Grigoriev I."/>
            <person name="Hellsten U."/>
            <person name="Putnam N."/>
            <person name="Ralph S."/>
            <person name="Rombauts S."/>
            <person name="Salamov A."/>
            <person name="Schein J."/>
            <person name="Sterck L."/>
            <person name="Aerts A."/>
            <person name="Bhalerao R.R."/>
            <person name="Bhalerao R.P."/>
            <person name="Blaudez D."/>
            <person name="Boerjan W."/>
            <person name="Brun A."/>
            <person name="Brunner A."/>
            <person name="Busov V."/>
            <person name="Campbell M."/>
            <person name="Carlson J."/>
            <person name="Chalot M."/>
            <person name="Chapman J."/>
            <person name="Chen G.L."/>
            <person name="Cooper D."/>
            <person name="Coutinho P.M."/>
            <person name="Couturier J."/>
            <person name="Covert S."/>
            <person name="Cronk Q."/>
            <person name="Cunningham R."/>
            <person name="Davis J."/>
            <person name="Degroeve S."/>
            <person name="Dejardin A."/>
            <person name="Depamphilis C."/>
            <person name="Detter J."/>
            <person name="Dirks B."/>
            <person name="Dubchak I."/>
            <person name="Duplessis S."/>
            <person name="Ehlting J."/>
            <person name="Ellis B."/>
            <person name="Gendler K."/>
            <person name="Goodstein D."/>
            <person name="Gribskov M."/>
            <person name="Grimwood J."/>
            <person name="Groover A."/>
            <person name="Gunter L."/>
            <person name="Hamberger B."/>
            <person name="Heinze B."/>
            <person name="Helariutta Y."/>
            <person name="Henrissat B."/>
            <person name="Holligan D."/>
            <person name="Holt R."/>
            <person name="Huang W."/>
            <person name="Islam-Faridi N."/>
            <person name="Jones S."/>
            <person name="Jones-Rhoades M."/>
            <person name="Jorgensen R."/>
            <person name="Joshi C."/>
            <person name="Kangasjarvi J."/>
            <person name="Karlsson J."/>
            <person name="Kelleher C."/>
            <person name="Kirkpatrick R."/>
            <person name="Kirst M."/>
            <person name="Kohler A."/>
            <person name="Kalluri U."/>
            <person name="Larimer F."/>
            <person name="Leebens-Mack J."/>
            <person name="Leple J.C."/>
            <person name="Locascio P."/>
            <person name="Lou Y."/>
            <person name="Lucas S."/>
            <person name="Martin F."/>
            <person name="Montanini B."/>
            <person name="Napoli C."/>
            <person name="Nelson D.R."/>
            <person name="Nelson C."/>
            <person name="Nieminen K."/>
            <person name="Nilsson O."/>
            <person name="Pereda V."/>
            <person name="Peter G."/>
            <person name="Philippe R."/>
            <person name="Pilate G."/>
            <person name="Poliakov A."/>
            <person name="Razumovskaya J."/>
            <person name="Richardson P."/>
            <person name="Rinaldi C."/>
            <person name="Ritland K."/>
            <person name="Rouze P."/>
            <person name="Ryaboy D."/>
            <person name="Schmutz J."/>
            <person name="Schrader J."/>
            <person name="Segerman B."/>
            <person name="Shin H."/>
            <person name="Siddiqui A."/>
            <person name="Sterky F."/>
            <person name="Terry A."/>
            <person name="Tsai C.J."/>
            <person name="Uberbacher E."/>
            <person name="Unneberg P."/>
            <person name="Vahala J."/>
            <person name="Wall K."/>
            <person name="Wessler S."/>
            <person name="Yang G."/>
            <person name="Yin T."/>
            <person name="Douglas C."/>
            <person name="Marra M."/>
            <person name="Sandberg G."/>
            <person name="Van de Peer Y."/>
            <person name="Rokhsar D."/>
        </authorList>
    </citation>
    <scope>NUCLEOTIDE SEQUENCE [LARGE SCALE GENOMIC DNA]</scope>
    <source>
        <strain evidence="2">cv. Nisqually</strain>
    </source>
</reference>
<keyword evidence="2" id="KW-1185">Reference proteome</keyword>
<evidence type="ECO:0000313" key="1">
    <source>
        <dbReference type="EMBL" id="PNT25138.1"/>
    </source>
</evidence>
<sequence>MDCRTRKGAILTSFSSVERRKPYRRSLSPSSTKDTQEMRIISLKPTVNNFRSCYQFIAGTDDDNDMWWFFTFANINNGAIKNTLVGKPMHVKKLRGRWLVRRKSFSKACWREFTLGSLSPVAGGGRGGKVMGYVSKLFAPDSSVSKRIMVRAITLVKFGGHDFLSARKKGSSSWTSTKASPKEFMDVFAQMVLGRSPFDFHILAEEERNLMKALVGEKTSFEKAGLEMVRMLKRVITISSDIFAMFDERFHLHLALIG</sequence>
<protein>
    <submittedName>
        <fullName evidence="1">Uncharacterized protein</fullName>
    </submittedName>
</protein>
<name>A0A2K1ZIN4_POPTR</name>
<proteinExistence type="predicted"/>